<dbReference type="RefSeq" id="XP_002506071.1">
    <property type="nucleotide sequence ID" value="XM_002506025.1"/>
</dbReference>
<dbReference type="OrthoDB" id="10679021at2759"/>
<dbReference type="GO" id="GO:0032259">
    <property type="term" value="P:methylation"/>
    <property type="evidence" value="ECO:0007669"/>
    <property type="project" value="InterPro"/>
</dbReference>
<protein>
    <recommendedName>
        <fullName evidence="4">Methyltransferase small domain-containing protein</fullName>
    </recommendedName>
</protein>
<evidence type="ECO:0008006" key="4">
    <source>
        <dbReference type="Google" id="ProtNLM"/>
    </source>
</evidence>
<dbReference type="InParanoid" id="C1EGI0"/>
<dbReference type="InterPro" id="IPR002052">
    <property type="entry name" value="DNA_methylase_N6_adenine_CS"/>
</dbReference>
<evidence type="ECO:0000313" key="3">
    <source>
        <dbReference type="Proteomes" id="UP000002009"/>
    </source>
</evidence>
<name>C1EGI0_MICCC</name>
<proteinExistence type="predicted"/>
<dbReference type="EMBL" id="CP001332">
    <property type="protein sequence ID" value="ACO67329.1"/>
    <property type="molecule type" value="Genomic_DNA"/>
</dbReference>
<keyword evidence="3" id="KW-1185">Reference proteome</keyword>
<dbReference type="SUPFAM" id="SSF53335">
    <property type="entry name" value="S-adenosyl-L-methionine-dependent methyltransferases"/>
    <property type="match status" value="1"/>
</dbReference>
<gene>
    <name evidence="2" type="ORF">MICPUN_63879</name>
</gene>
<dbReference type="InterPro" id="IPR029063">
    <property type="entry name" value="SAM-dependent_MTases_sf"/>
</dbReference>
<feature type="compositionally biased region" description="Acidic residues" evidence="1">
    <location>
        <begin position="113"/>
        <end position="123"/>
    </location>
</feature>
<feature type="compositionally biased region" description="Basic and acidic residues" evidence="1">
    <location>
        <begin position="200"/>
        <end position="215"/>
    </location>
</feature>
<evidence type="ECO:0000256" key="1">
    <source>
        <dbReference type="SAM" id="MobiDB-lite"/>
    </source>
</evidence>
<evidence type="ECO:0000313" key="2">
    <source>
        <dbReference type="EMBL" id="ACO67329.1"/>
    </source>
</evidence>
<dbReference type="PANTHER" id="PTHR47739">
    <property type="entry name" value="TRNA1(VAL) (ADENINE(37)-N6)-METHYLTRANSFERASE"/>
    <property type="match status" value="1"/>
</dbReference>
<dbReference type="GeneID" id="8248804"/>
<feature type="region of interest" description="Disordered" evidence="1">
    <location>
        <begin position="200"/>
        <end position="220"/>
    </location>
</feature>
<sequence>MTSIGCQQGNRPICNVRTIQGLENRLFKTGKFLGNQSSRHGPRSGLSLAMSSFAPVCIGRASLRAPARPVPMRAVVTVARAPVLRGLPSKLSAANWRARSVRVRPAVSTQEPVDVEDDADEMAVDSGSNAKGPLRKGSKVTPEALRAFIRMRRGVFKITSFGSLSEMPDVGGAVTSTLRRMVIHQCDILERALTSSLSERSEGWRSDELDPRHVPDASVAPAPDETLDVAFKHRLLLLQARKGYRCNSDSLVLAAHVAGQISWHGVETKAGGLFGRKKVLKPPRIADLGAGAGVVGLSLAARGGFAKDAQGPNVLLVERQVGLARRCARNAALNGVGEGVTVCLGDVSAGSFGTQSSNSKTEDIVEDEVEEEEDDERQHVEVSLSVDGDAVGVELAVKSAFNHERWAGADAKPGDWMGKCDAVVCNPPYFPKEDIKRGTKPIRNEKRLAHYETTAGLDEFFAAGEKLLKPLTADVQPGNDPAMHVVYPSDRAAAVYAAATRVGLGRIYVREVFHDRDATEPKLVLVDARRSYVNNKGETVSEDGEPIGESNTESDDFLTQFRTTPTYDLRVMDPIVLYDEVNEETGETDPEASTYSEEIEWFMRRLPAPGP</sequence>
<dbReference type="AlphaFoldDB" id="C1EGI0"/>
<dbReference type="Proteomes" id="UP000002009">
    <property type="component" value="Chromosome 14"/>
</dbReference>
<dbReference type="InterPro" id="IPR050210">
    <property type="entry name" value="tRNA_Adenine-N(6)_MTase"/>
</dbReference>
<accession>C1EGI0</accession>
<dbReference type="PANTHER" id="PTHR47739:SF1">
    <property type="entry name" value="TRNA1(VAL) (ADENINE(37)-N6)-METHYLTRANSFERASE"/>
    <property type="match status" value="1"/>
</dbReference>
<dbReference type="GO" id="GO:0008168">
    <property type="term" value="F:methyltransferase activity"/>
    <property type="evidence" value="ECO:0007669"/>
    <property type="project" value="InterPro"/>
</dbReference>
<reference evidence="2 3" key="1">
    <citation type="journal article" date="2009" name="Science">
        <title>Green evolution and dynamic adaptations revealed by genomes of the marine picoeukaryotes Micromonas.</title>
        <authorList>
            <person name="Worden A.Z."/>
            <person name="Lee J.H."/>
            <person name="Mock T."/>
            <person name="Rouze P."/>
            <person name="Simmons M.P."/>
            <person name="Aerts A.L."/>
            <person name="Allen A.E."/>
            <person name="Cuvelier M.L."/>
            <person name="Derelle E."/>
            <person name="Everett M.V."/>
            <person name="Foulon E."/>
            <person name="Grimwood J."/>
            <person name="Gundlach H."/>
            <person name="Henrissat B."/>
            <person name="Napoli C."/>
            <person name="McDonald S.M."/>
            <person name="Parker M.S."/>
            <person name="Rombauts S."/>
            <person name="Salamov A."/>
            <person name="Von Dassow P."/>
            <person name="Badger J.H."/>
            <person name="Coutinho P.M."/>
            <person name="Demir E."/>
            <person name="Dubchak I."/>
            <person name="Gentemann C."/>
            <person name="Eikrem W."/>
            <person name="Gready J.E."/>
            <person name="John U."/>
            <person name="Lanier W."/>
            <person name="Lindquist E.A."/>
            <person name="Lucas S."/>
            <person name="Mayer K.F."/>
            <person name="Moreau H."/>
            <person name="Not F."/>
            <person name="Otillar R."/>
            <person name="Panaud O."/>
            <person name="Pangilinan J."/>
            <person name="Paulsen I."/>
            <person name="Piegu B."/>
            <person name="Poliakov A."/>
            <person name="Robbens S."/>
            <person name="Schmutz J."/>
            <person name="Toulza E."/>
            <person name="Wyss T."/>
            <person name="Zelensky A."/>
            <person name="Zhou K."/>
            <person name="Armbrust E.V."/>
            <person name="Bhattacharya D."/>
            <person name="Goodenough U.W."/>
            <person name="Van de Peer Y."/>
            <person name="Grigoriev I.V."/>
        </authorList>
    </citation>
    <scope>NUCLEOTIDE SEQUENCE [LARGE SCALE GENOMIC DNA]</scope>
    <source>
        <strain evidence="3">RCC299 / NOUM17</strain>
    </source>
</reference>
<dbReference type="Gene3D" id="3.40.50.150">
    <property type="entry name" value="Vaccinia Virus protein VP39"/>
    <property type="match status" value="1"/>
</dbReference>
<dbReference type="GO" id="GO:0003676">
    <property type="term" value="F:nucleic acid binding"/>
    <property type="evidence" value="ECO:0007669"/>
    <property type="project" value="InterPro"/>
</dbReference>
<dbReference type="CDD" id="cd02440">
    <property type="entry name" value="AdoMet_MTases"/>
    <property type="match status" value="1"/>
</dbReference>
<dbReference type="KEGG" id="mis:MICPUN_63879"/>
<organism evidence="2 3">
    <name type="scientific">Micromonas commoda (strain RCC299 / NOUM17 / CCMP2709)</name>
    <name type="common">Picoplanktonic green alga</name>
    <dbReference type="NCBI Taxonomy" id="296587"/>
    <lineage>
        <taxon>Eukaryota</taxon>
        <taxon>Viridiplantae</taxon>
        <taxon>Chlorophyta</taxon>
        <taxon>Mamiellophyceae</taxon>
        <taxon>Mamiellales</taxon>
        <taxon>Mamiellaceae</taxon>
        <taxon>Micromonas</taxon>
    </lineage>
</organism>
<dbReference type="PROSITE" id="PS00092">
    <property type="entry name" value="N6_MTASE"/>
    <property type="match status" value="1"/>
</dbReference>
<feature type="region of interest" description="Disordered" evidence="1">
    <location>
        <begin position="108"/>
        <end position="137"/>
    </location>
</feature>